<evidence type="ECO:0000256" key="1">
    <source>
        <dbReference type="SAM" id="MobiDB-lite"/>
    </source>
</evidence>
<dbReference type="GO" id="GO:0005739">
    <property type="term" value="C:mitochondrion"/>
    <property type="evidence" value="ECO:0007669"/>
    <property type="project" value="TreeGrafter"/>
</dbReference>
<reference evidence="3 4" key="1">
    <citation type="journal article" date="2016" name="Nat. Commun.">
        <title>Extremotolerant tardigrade genome and improved radiotolerance of human cultured cells by tardigrade-unique protein.</title>
        <authorList>
            <person name="Hashimoto T."/>
            <person name="Horikawa D.D."/>
            <person name="Saito Y."/>
            <person name="Kuwahara H."/>
            <person name="Kozuka-Hata H."/>
            <person name="Shin-I T."/>
            <person name="Minakuchi Y."/>
            <person name="Ohishi K."/>
            <person name="Motoyama A."/>
            <person name="Aizu T."/>
            <person name="Enomoto A."/>
            <person name="Kondo K."/>
            <person name="Tanaka S."/>
            <person name="Hara Y."/>
            <person name="Koshikawa S."/>
            <person name="Sagara H."/>
            <person name="Miura T."/>
            <person name="Yokobori S."/>
            <person name="Miyagawa K."/>
            <person name="Suzuki Y."/>
            <person name="Kubo T."/>
            <person name="Oyama M."/>
            <person name="Kohara Y."/>
            <person name="Fujiyama A."/>
            <person name="Arakawa K."/>
            <person name="Katayama T."/>
            <person name="Toyoda A."/>
            <person name="Kunieda T."/>
        </authorList>
    </citation>
    <scope>NUCLEOTIDE SEQUENCE [LARGE SCALE GENOMIC DNA]</scope>
    <source>
        <strain evidence="3 4">YOKOZUNA-1</strain>
    </source>
</reference>
<dbReference type="EMBL" id="BDGG01000002">
    <property type="protein sequence ID" value="GAU93175.1"/>
    <property type="molecule type" value="Genomic_DNA"/>
</dbReference>
<dbReference type="InterPro" id="IPR039251">
    <property type="entry name" value="OXLD1"/>
</dbReference>
<dbReference type="OrthoDB" id="10064411at2759"/>
<gene>
    <name evidence="3" type="primary">RvY_05154-1</name>
    <name evidence="3" type="synonym">RvY_05154.1</name>
    <name evidence="3" type="ORF">RvY_05154</name>
</gene>
<dbReference type="Pfam" id="PF09791">
    <property type="entry name" value="Oxidored-like"/>
    <property type="match status" value="1"/>
</dbReference>
<keyword evidence="4" id="KW-1185">Reference proteome</keyword>
<dbReference type="Proteomes" id="UP000186922">
    <property type="component" value="Unassembled WGS sequence"/>
</dbReference>
<protein>
    <recommendedName>
        <fullName evidence="2">Oxidoreductase-like domain-containing protein</fullName>
    </recommendedName>
</protein>
<dbReference type="InterPro" id="IPR019180">
    <property type="entry name" value="Oxidoreductase-like_N"/>
</dbReference>
<dbReference type="PANTHER" id="PTHR21193:SF3">
    <property type="entry name" value="OXIDOREDUCTASE-LIKE DOMAIN-CONTAINING PROTEIN 1"/>
    <property type="match status" value="1"/>
</dbReference>
<sequence>MSPHQRIVLLSVQNSIRRLQLFRRARSGTGNDSSGSDKDDHSHPDILSLTGHSDVITSVDLVKTEDVVPGKGPPPVAPITCCMSGCANCVYLDFADELLKYYHLDGGEKAIEAINENVTDENLKAYLLLELRFKLK</sequence>
<comment type="caution">
    <text evidence="3">The sequence shown here is derived from an EMBL/GenBank/DDBJ whole genome shotgun (WGS) entry which is preliminary data.</text>
</comment>
<dbReference type="AlphaFoldDB" id="A0A1D1UXM9"/>
<name>A0A1D1UXM9_RAMVA</name>
<accession>A0A1D1UXM9</accession>
<proteinExistence type="predicted"/>
<organism evidence="3 4">
    <name type="scientific">Ramazzottius varieornatus</name>
    <name type="common">Water bear</name>
    <name type="synonym">Tardigrade</name>
    <dbReference type="NCBI Taxonomy" id="947166"/>
    <lineage>
        <taxon>Eukaryota</taxon>
        <taxon>Metazoa</taxon>
        <taxon>Ecdysozoa</taxon>
        <taxon>Tardigrada</taxon>
        <taxon>Eutardigrada</taxon>
        <taxon>Parachela</taxon>
        <taxon>Hypsibioidea</taxon>
        <taxon>Ramazzottiidae</taxon>
        <taxon>Ramazzottius</taxon>
    </lineage>
</organism>
<feature type="domain" description="Oxidoreductase-like" evidence="2">
    <location>
        <begin position="73"/>
        <end position="102"/>
    </location>
</feature>
<evidence type="ECO:0000259" key="2">
    <source>
        <dbReference type="Pfam" id="PF09791"/>
    </source>
</evidence>
<dbReference type="PANTHER" id="PTHR21193">
    <property type="entry name" value="OXIDOREDUCTASE-LIKE DOMAIN-CONTAINING PROTEIN 1"/>
    <property type="match status" value="1"/>
</dbReference>
<feature type="compositionally biased region" description="Basic and acidic residues" evidence="1">
    <location>
        <begin position="35"/>
        <end position="44"/>
    </location>
</feature>
<evidence type="ECO:0000313" key="3">
    <source>
        <dbReference type="EMBL" id="GAU93175.1"/>
    </source>
</evidence>
<feature type="region of interest" description="Disordered" evidence="1">
    <location>
        <begin position="26"/>
        <end position="47"/>
    </location>
</feature>
<evidence type="ECO:0000313" key="4">
    <source>
        <dbReference type="Proteomes" id="UP000186922"/>
    </source>
</evidence>